<dbReference type="InterPro" id="IPR029058">
    <property type="entry name" value="AB_hydrolase_fold"/>
</dbReference>
<dbReference type="SUPFAM" id="SSF53474">
    <property type="entry name" value="alpha/beta-Hydrolases"/>
    <property type="match status" value="1"/>
</dbReference>
<protein>
    <recommendedName>
        <fullName evidence="3">Esterase</fullName>
    </recommendedName>
</protein>
<proteinExistence type="predicted"/>
<dbReference type="Gene3D" id="3.40.50.1820">
    <property type="entry name" value="alpha/beta hydrolase"/>
    <property type="match status" value="1"/>
</dbReference>
<reference evidence="1 2" key="1">
    <citation type="submission" date="2021-07" db="EMBL/GenBank/DDBJ databases">
        <title>Paenibacillus radiodurans sp. nov., isolated from the southeastern edge of Tengger Desert.</title>
        <authorList>
            <person name="Zhang G."/>
        </authorList>
    </citation>
    <scope>NUCLEOTIDE SEQUENCE [LARGE SCALE GENOMIC DNA]</scope>
    <source>
        <strain evidence="1 2">DT7-4</strain>
    </source>
</reference>
<evidence type="ECO:0008006" key="3">
    <source>
        <dbReference type="Google" id="ProtNLM"/>
    </source>
</evidence>
<dbReference type="InterPro" id="IPR000801">
    <property type="entry name" value="Esterase-like"/>
</dbReference>
<gene>
    <name evidence="1" type="ORF">K0T92_19205</name>
</gene>
<dbReference type="EMBL" id="JAHZIJ010000017">
    <property type="protein sequence ID" value="MBW7476848.1"/>
    <property type="molecule type" value="Genomic_DNA"/>
</dbReference>
<comment type="caution">
    <text evidence="1">The sequence shown here is derived from an EMBL/GenBank/DDBJ whole genome shotgun (WGS) entry which is preliminary data.</text>
</comment>
<organism evidence="1 2">
    <name type="scientific">Paenibacillus oenotherae</name>
    <dbReference type="NCBI Taxonomy" id="1435645"/>
    <lineage>
        <taxon>Bacteria</taxon>
        <taxon>Bacillati</taxon>
        <taxon>Bacillota</taxon>
        <taxon>Bacilli</taxon>
        <taxon>Bacillales</taxon>
        <taxon>Paenibacillaceae</taxon>
        <taxon>Paenibacillus</taxon>
    </lineage>
</organism>
<keyword evidence="2" id="KW-1185">Reference proteome</keyword>
<evidence type="ECO:0000313" key="1">
    <source>
        <dbReference type="EMBL" id="MBW7476848.1"/>
    </source>
</evidence>
<dbReference type="Pfam" id="PF00756">
    <property type="entry name" value="Esterase"/>
    <property type="match status" value="1"/>
</dbReference>
<accession>A0ABS7DAR2</accession>
<dbReference type="PANTHER" id="PTHR48098:SF6">
    <property type="entry name" value="FERRI-BACILLIBACTIN ESTERASE BESA"/>
    <property type="match status" value="1"/>
</dbReference>
<evidence type="ECO:0000313" key="2">
    <source>
        <dbReference type="Proteomes" id="UP000812277"/>
    </source>
</evidence>
<dbReference type="PANTHER" id="PTHR48098">
    <property type="entry name" value="ENTEROCHELIN ESTERASE-RELATED"/>
    <property type="match status" value="1"/>
</dbReference>
<sequence length="445" mass="50284">MTGQSRIETIAAFRSQFLNNERSLFIYLPPSYDKETDRLYPVLYVHDGQNAFEPSFNGESWNLHRNCDELIEEGRIEELIIVAVANMGSQRNSEFAHSGTFSERLDYACLGEYYEKFLIEEVKPHIDRTYRTKQESCHTALMGSSRGGLVTYHIGFRRPDVFGKLAMLSPYFAHYHEQEMTHSPMIQHFNQKEELRLWIDTGGMEGMTVQVGHVRRMVEHFIALGYRSGDDLMFCYEPLAEHNEATWERRVYAPLIYFFGNMGEAVSAELIGDDIAGVEGASSFIYPIVTYESAVKVVDMDARFKLTPDNLALVTPEGLIMAWAAGQCEIEYAPPALSVSASKALTVVPALSPEVLVDIEVTVPAHTPEDARVYAGVELVRSGPQTFCRRFSLPRGSGFSFHICEYSQLQEAGADGEAIPKRQFVANEDFSVRYEVQSWVQVQSL</sequence>
<dbReference type="Proteomes" id="UP000812277">
    <property type="component" value="Unassembled WGS sequence"/>
</dbReference>
<dbReference type="RefSeq" id="WP_219874100.1">
    <property type="nucleotide sequence ID" value="NZ_JAHZIJ010000017.1"/>
</dbReference>
<name>A0ABS7DAR2_9BACL</name>
<dbReference type="InterPro" id="IPR050583">
    <property type="entry name" value="Mycobacterial_A85_antigen"/>
</dbReference>